<reference evidence="4 5" key="1">
    <citation type="journal article" date="2020" name="ISME J.">
        <title>Comparative genomics reveals insights into cyanobacterial evolution and habitat adaptation.</title>
        <authorList>
            <person name="Chen M.Y."/>
            <person name="Teng W.K."/>
            <person name="Zhao L."/>
            <person name="Hu C.X."/>
            <person name="Zhou Y.K."/>
            <person name="Han B.P."/>
            <person name="Song L.R."/>
            <person name="Shu W.S."/>
        </authorList>
    </citation>
    <scope>NUCLEOTIDE SEQUENCE [LARGE SCALE GENOMIC DNA]</scope>
    <source>
        <strain evidence="4 5">FACHB-196</strain>
    </source>
</reference>
<dbReference type="Proteomes" id="UP000640531">
    <property type="component" value="Unassembled WGS sequence"/>
</dbReference>
<dbReference type="Pfam" id="PF13439">
    <property type="entry name" value="Glyco_transf_4"/>
    <property type="match status" value="1"/>
</dbReference>
<keyword evidence="5" id="KW-1185">Reference proteome</keyword>
<evidence type="ECO:0000313" key="5">
    <source>
        <dbReference type="Proteomes" id="UP000640531"/>
    </source>
</evidence>
<dbReference type="InterPro" id="IPR028098">
    <property type="entry name" value="Glyco_trans_4-like_N"/>
</dbReference>
<evidence type="ECO:0000259" key="2">
    <source>
        <dbReference type="Pfam" id="PF00534"/>
    </source>
</evidence>
<feature type="domain" description="Glycosyl transferase family 1" evidence="2">
    <location>
        <begin position="184"/>
        <end position="342"/>
    </location>
</feature>
<name>A0ABR8FGX6_9NOST</name>
<organism evidence="4 5">
    <name type="scientific">Anabaena lutea FACHB-196</name>
    <dbReference type="NCBI Taxonomy" id="2692881"/>
    <lineage>
        <taxon>Bacteria</taxon>
        <taxon>Bacillati</taxon>
        <taxon>Cyanobacteriota</taxon>
        <taxon>Cyanophyceae</taxon>
        <taxon>Nostocales</taxon>
        <taxon>Nostocaceae</taxon>
        <taxon>Anabaena</taxon>
    </lineage>
</organism>
<proteinExistence type="predicted"/>
<evidence type="ECO:0000256" key="1">
    <source>
        <dbReference type="ARBA" id="ARBA00022679"/>
    </source>
</evidence>
<protein>
    <submittedName>
        <fullName evidence="4">Glycosyltransferase family 4 protein</fullName>
    </submittedName>
</protein>
<accession>A0ABR8FGX6</accession>
<dbReference type="InterPro" id="IPR001296">
    <property type="entry name" value="Glyco_trans_1"/>
</dbReference>
<keyword evidence="1" id="KW-0808">Transferase</keyword>
<dbReference type="PANTHER" id="PTHR46401">
    <property type="entry name" value="GLYCOSYLTRANSFERASE WBBK-RELATED"/>
    <property type="match status" value="1"/>
</dbReference>
<dbReference type="SUPFAM" id="SSF53756">
    <property type="entry name" value="UDP-Glycosyltransferase/glycogen phosphorylase"/>
    <property type="match status" value="1"/>
</dbReference>
<feature type="domain" description="Glycosyltransferase subfamily 4-like N-terminal" evidence="3">
    <location>
        <begin position="23"/>
        <end position="162"/>
    </location>
</feature>
<evidence type="ECO:0000259" key="3">
    <source>
        <dbReference type="Pfam" id="PF13439"/>
    </source>
</evidence>
<comment type="caution">
    <text evidence="4">The sequence shown here is derived from an EMBL/GenBank/DDBJ whole genome shotgun (WGS) entry which is preliminary data.</text>
</comment>
<dbReference type="CDD" id="cd03794">
    <property type="entry name" value="GT4_WbuB-like"/>
    <property type="match status" value="1"/>
</dbReference>
<dbReference type="EMBL" id="JACJST010000014">
    <property type="protein sequence ID" value="MBD2569386.1"/>
    <property type="molecule type" value="Genomic_DNA"/>
</dbReference>
<evidence type="ECO:0000313" key="4">
    <source>
        <dbReference type="EMBL" id="MBD2569386.1"/>
    </source>
</evidence>
<sequence>MRVCHLTSVHPYQDTRIYVKECSTLVGAGYETHLVANDAPNEVIEEIHLHSVPKIKQNRLLRMTKTVWHVYQQALAIQADIYHFHDPELIPLGLLLLNQGKKVIYDIHEDVPRDILSKYWIPKIWRRMISWPVEKLENFAAKRFTAIVAATPFICDRFLKLGCFAVNVNNYPLLDELSLTNTSWEQKEAVVCYVGSITETRGIFEMIEAIGKTDNCLLLGGKFAYPDQQKKAVSMTGWANVKELGWLGRKEVAQTLAKSMAGLVLLHPTVSLLDSLPVKMFEYMCAGIPVIASNFPLWKKIIESNQCGICVDPQNPQAIATAIQWVINHPHEAKQMGDNARQAIIETYNWEQESKVLLKLYKDISEQILTGL</sequence>
<gene>
    <name evidence="4" type="ORF">H6G59_16075</name>
</gene>
<dbReference type="PANTHER" id="PTHR46401:SF2">
    <property type="entry name" value="GLYCOSYLTRANSFERASE WBBK-RELATED"/>
    <property type="match status" value="1"/>
</dbReference>
<dbReference type="Pfam" id="PF00534">
    <property type="entry name" value="Glycos_transf_1"/>
    <property type="match status" value="1"/>
</dbReference>
<dbReference type="Gene3D" id="3.40.50.2000">
    <property type="entry name" value="Glycogen Phosphorylase B"/>
    <property type="match status" value="2"/>
</dbReference>